<dbReference type="PROSITE" id="PS50977">
    <property type="entry name" value="HTH_TETR_2"/>
    <property type="match status" value="1"/>
</dbReference>
<dbReference type="SUPFAM" id="SSF48498">
    <property type="entry name" value="Tetracyclin repressor-like, C-terminal domain"/>
    <property type="match status" value="1"/>
</dbReference>
<keyword evidence="4" id="KW-0804">Transcription</keyword>
<dbReference type="InterPro" id="IPR036271">
    <property type="entry name" value="Tet_transcr_reg_TetR-rel_C_sf"/>
</dbReference>
<dbReference type="Gene3D" id="1.10.357.10">
    <property type="entry name" value="Tetracycline Repressor, domain 2"/>
    <property type="match status" value="1"/>
</dbReference>
<evidence type="ECO:0000256" key="2">
    <source>
        <dbReference type="ARBA" id="ARBA00023015"/>
    </source>
</evidence>
<comment type="caution">
    <text evidence="7">The sequence shown here is derived from an EMBL/GenBank/DDBJ whole genome shotgun (WGS) entry which is preliminary data.</text>
</comment>
<organism evidence="7 8">
    <name type="scientific">Nocardia panacis</name>
    <dbReference type="NCBI Taxonomy" id="2340916"/>
    <lineage>
        <taxon>Bacteria</taxon>
        <taxon>Bacillati</taxon>
        <taxon>Actinomycetota</taxon>
        <taxon>Actinomycetes</taxon>
        <taxon>Mycobacteriales</taxon>
        <taxon>Nocardiaceae</taxon>
        <taxon>Nocardia</taxon>
    </lineage>
</organism>
<dbReference type="InterPro" id="IPR050109">
    <property type="entry name" value="HTH-type_TetR-like_transc_reg"/>
</dbReference>
<gene>
    <name evidence="7" type="ORF">D5S18_19225</name>
</gene>
<keyword evidence="1" id="KW-0678">Repressor</keyword>
<evidence type="ECO:0000256" key="5">
    <source>
        <dbReference type="PROSITE-ProRule" id="PRU00335"/>
    </source>
</evidence>
<dbReference type="EMBL" id="QZFU01000023">
    <property type="protein sequence ID" value="RJO73369.1"/>
    <property type="molecule type" value="Genomic_DNA"/>
</dbReference>
<dbReference type="InterPro" id="IPR001647">
    <property type="entry name" value="HTH_TetR"/>
</dbReference>
<dbReference type="InterPro" id="IPR003012">
    <property type="entry name" value="Tet_transcr_reg_TetR"/>
</dbReference>
<feature type="DNA-binding region" description="H-T-H motif" evidence="5">
    <location>
        <begin position="27"/>
        <end position="46"/>
    </location>
</feature>
<protein>
    <submittedName>
        <fullName evidence="7">TetR family transcriptional regulator</fullName>
    </submittedName>
</protein>
<dbReference type="GO" id="GO:0045892">
    <property type="term" value="P:negative regulation of DNA-templated transcription"/>
    <property type="evidence" value="ECO:0007669"/>
    <property type="project" value="InterPro"/>
</dbReference>
<name>A0A3A4KG00_9NOCA</name>
<dbReference type="InterPro" id="IPR009057">
    <property type="entry name" value="Homeodomain-like_sf"/>
</dbReference>
<dbReference type="Gene3D" id="1.10.10.60">
    <property type="entry name" value="Homeodomain-like"/>
    <property type="match status" value="1"/>
</dbReference>
<dbReference type="Proteomes" id="UP000266677">
    <property type="component" value="Unassembled WGS sequence"/>
</dbReference>
<evidence type="ECO:0000313" key="7">
    <source>
        <dbReference type="EMBL" id="RJO73369.1"/>
    </source>
</evidence>
<dbReference type="GO" id="GO:0000976">
    <property type="term" value="F:transcription cis-regulatory region binding"/>
    <property type="evidence" value="ECO:0007669"/>
    <property type="project" value="TreeGrafter"/>
</dbReference>
<keyword evidence="3 5" id="KW-0238">DNA-binding</keyword>
<dbReference type="Pfam" id="PF02909">
    <property type="entry name" value="TetR_C_1"/>
    <property type="match status" value="1"/>
</dbReference>
<feature type="domain" description="HTH tetR-type" evidence="6">
    <location>
        <begin position="4"/>
        <end position="64"/>
    </location>
</feature>
<evidence type="ECO:0000256" key="3">
    <source>
        <dbReference type="ARBA" id="ARBA00023125"/>
    </source>
</evidence>
<evidence type="ECO:0000256" key="4">
    <source>
        <dbReference type="ARBA" id="ARBA00023163"/>
    </source>
</evidence>
<dbReference type="GO" id="GO:0046677">
    <property type="term" value="P:response to antibiotic"/>
    <property type="evidence" value="ECO:0007669"/>
    <property type="project" value="InterPro"/>
</dbReference>
<keyword evidence="8" id="KW-1185">Reference proteome</keyword>
<dbReference type="PRINTS" id="PR00400">
    <property type="entry name" value="TETREPRESSOR"/>
</dbReference>
<dbReference type="AlphaFoldDB" id="A0A3A4KG00"/>
<accession>A0A3A4KG00</accession>
<evidence type="ECO:0000313" key="8">
    <source>
        <dbReference type="Proteomes" id="UP000266677"/>
    </source>
</evidence>
<sequence>MAAKLNRETIARAGLRVLDVTGIDGVTMRALATELGVRAPTLYWHVKSKDDLFRAMAIAMSQDAAALMTAADRRAPWRECLTRWAHALRRTMLGHRDGARVFAGTFAADPATFDVIESVLDAWRDAGLSLADAALRTALLRHFIIGFCLEEQTLTGLSREPADDAAMTADPARFPLTAQALPAILATPADERFALGVRLMLSGITAT</sequence>
<dbReference type="PANTHER" id="PTHR30055">
    <property type="entry name" value="HTH-TYPE TRANSCRIPTIONAL REGULATOR RUTR"/>
    <property type="match status" value="1"/>
</dbReference>
<evidence type="ECO:0000259" key="6">
    <source>
        <dbReference type="PROSITE" id="PS50977"/>
    </source>
</evidence>
<reference evidence="7 8" key="1">
    <citation type="submission" date="2018-09" db="EMBL/GenBank/DDBJ databases">
        <title>YIM PH21274 draft genome.</title>
        <authorList>
            <person name="Miao C."/>
        </authorList>
    </citation>
    <scope>NUCLEOTIDE SEQUENCE [LARGE SCALE GENOMIC DNA]</scope>
    <source>
        <strain evidence="7 8">YIM PH 21724</strain>
    </source>
</reference>
<proteinExistence type="predicted"/>
<dbReference type="SUPFAM" id="SSF46689">
    <property type="entry name" value="Homeodomain-like"/>
    <property type="match status" value="1"/>
</dbReference>
<evidence type="ECO:0000256" key="1">
    <source>
        <dbReference type="ARBA" id="ARBA00022491"/>
    </source>
</evidence>
<dbReference type="Pfam" id="PF00440">
    <property type="entry name" value="TetR_N"/>
    <property type="match status" value="1"/>
</dbReference>
<dbReference type="GO" id="GO:0003700">
    <property type="term" value="F:DNA-binding transcription factor activity"/>
    <property type="evidence" value="ECO:0007669"/>
    <property type="project" value="TreeGrafter"/>
</dbReference>
<dbReference type="OrthoDB" id="3819648at2"/>
<dbReference type="InterPro" id="IPR004111">
    <property type="entry name" value="Repressor_TetR_C"/>
</dbReference>
<dbReference type="RefSeq" id="WP_120042446.1">
    <property type="nucleotide sequence ID" value="NZ_QZFU01000023.1"/>
</dbReference>
<dbReference type="PANTHER" id="PTHR30055:SF151">
    <property type="entry name" value="TRANSCRIPTIONAL REGULATORY PROTEIN"/>
    <property type="match status" value="1"/>
</dbReference>
<keyword evidence="2" id="KW-0805">Transcription regulation</keyword>